<name>J9CHE8_9ZZZZ</name>
<reference evidence="1" key="1">
    <citation type="journal article" date="2012" name="PLoS ONE">
        <title>Gene sets for utilization of primary and secondary nutrition supplies in the distal gut of endangered iberian lynx.</title>
        <authorList>
            <person name="Alcaide M."/>
            <person name="Messina E."/>
            <person name="Richter M."/>
            <person name="Bargiela R."/>
            <person name="Peplies J."/>
            <person name="Huws S.A."/>
            <person name="Newbold C.J."/>
            <person name="Golyshin P.N."/>
            <person name="Simon M.A."/>
            <person name="Lopez G."/>
            <person name="Yakimov M.M."/>
            <person name="Ferrer M."/>
        </authorList>
    </citation>
    <scope>NUCLEOTIDE SEQUENCE</scope>
</reference>
<dbReference type="EMBL" id="AMCI01003772">
    <property type="protein sequence ID" value="EJW99505.1"/>
    <property type="molecule type" value="Genomic_DNA"/>
</dbReference>
<evidence type="ECO:0000313" key="1">
    <source>
        <dbReference type="EMBL" id="EJW99505.1"/>
    </source>
</evidence>
<sequence length="37" mass="3809">MAVSSLDSSAVSVSLACWTDCAVWVFPDCPGLFASAD</sequence>
<proteinExistence type="predicted"/>
<accession>J9CHE8</accession>
<protein>
    <submittedName>
        <fullName evidence="1">Uncharacterized protein</fullName>
    </submittedName>
</protein>
<comment type="caution">
    <text evidence="1">The sequence shown here is derived from an EMBL/GenBank/DDBJ whole genome shotgun (WGS) entry which is preliminary data.</text>
</comment>
<dbReference type="AlphaFoldDB" id="J9CHE8"/>
<organism evidence="1">
    <name type="scientific">gut metagenome</name>
    <dbReference type="NCBI Taxonomy" id="749906"/>
    <lineage>
        <taxon>unclassified sequences</taxon>
        <taxon>metagenomes</taxon>
        <taxon>organismal metagenomes</taxon>
    </lineage>
</organism>
<gene>
    <name evidence="1" type="ORF">EVA_12389</name>
</gene>